<gene>
    <name evidence="6" type="ORF">LCGC14_2029270</name>
</gene>
<dbReference type="GO" id="GO:0015833">
    <property type="term" value="P:peptide transport"/>
    <property type="evidence" value="ECO:0007669"/>
    <property type="project" value="TreeGrafter"/>
</dbReference>
<organism evidence="6">
    <name type="scientific">marine sediment metagenome</name>
    <dbReference type="NCBI Taxonomy" id="412755"/>
    <lineage>
        <taxon>unclassified sequences</taxon>
        <taxon>metagenomes</taxon>
        <taxon>ecological metagenomes</taxon>
    </lineage>
</organism>
<name>A0A0F9EVA2_9ZZZZ</name>
<proteinExistence type="inferred from homology"/>
<dbReference type="PIRSF" id="PIRSF002741">
    <property type="entry name" value="MppA"/>
    <property type="match status" value="1"/>
</dbReference>
<dbReference type="PANTHER" id="PTHR30290">
    <property type="entry name" value="PERIPLASMIC BINDING COMPONENT OF ABC TRANSPORTER"/>
    <property type="match status" value="1"/>
</dbReference>
<dbReference type="GO" id="GO:0043190">
    <property type="term" value="C:ATP-binding cassette (ABC) transporter complex"/>
    <property type="evidence" value="ECO:0007669"/>
    <property type="project" value="InterPro"/>
</dbReference>
<dbReference type="GO" id="GO:0042597">
    <property type="term" value="C:periplasmic space"/>
    <property type="evidence" value="ECO:0007669"/>
    <property type="project" value="UniProtKB-ARBA"/>
</dbReference>
<dbReference type="Gene3D" id="3.40.190.10">
    <property type="entry name" value="Periplasmic binding protein-like II"/>
    <property type="match status" value="1"/>
</dbReference>
<feature type="transmembrane region" description="Helical" evidence="4">
    <location>
        <begin position="12"/>
        <end position="37"/>
    </location>
</feature>
<protein>
    <recommendedName>
        <fullName evidence="5">Solute-binding protein family 5 domain-containing protein</fullName>
    </recommendedName>
</protein>
<keyword evidence="4" id="KW-1133">Transmembrane helix</keyword>
<dbReference type="InterPro" id="IPR039424">
    <property type="entry name" value="SBP_5"/>
</dbReference>
<evidence type="ECO:0000259" key="5">
    <source>
        <dbReference type="Pfam" id="PF00496"/>
    </source>
</evidence>
<accession>A0A0F9EVA2</accession>
<evidence type="ECO:0000256" key="2">
    <source>
        <dbReference type="ARBA" id="ARBA00022448"/>
    </source>
</evidence>
<dbReference type="EMBL" id="LAZR01023590">
    <property type="protein sequence ID" value="KKL77994.1"/>
    <property type="molecule type" value="Genomic_DNA"/>
</dbReference>
<comment type="similarity">
    <text evidence="1">Belongs to the bacterial solute-binding protein 5 family.</text>
</comment>
<dbReference type="InterPro" id="IPR000914">
    <property type="entry name" value="SBP_5_dom"/>
</dbReference>
<evidence type="ECO:0000256" key="4">
    <source>
        <dbReference type="SAM" id="Phobius"/>
    </source>
</evidence>
<dbReference type="PANTHER" id="PTHR30290:SF9">
    <property type="entry name" value="OLIGOPEPTIDE-BINDING PROTEIN APPA"/>
    <property type="match status" value="1"/>
</dbReference>
<dbReference type="Pfam" id="PF00496">
    <property type="entry name" value="SBP_bac_5"/>
    <property type="match status" value="1"/>
</dbReference>
<dbReference type="GO" id="GO:1904680">
    <property type="term" value="F:peptide transmembrane transporter activity"/>
    <property type="evidence" value="ECO:0007669"/>
    <property type="project" value="TreeGrafter"/>
</dbReference>
<dbReference type="InterPro" id="IPR030678">
    <property type="entry name" value="Peptide/Ni-bd"/>
</dbReference>
<keyword evidence="4" id="KW-0472">Membrane</keyword>
<evidence type="ECO:0000313" key="6">
    <source>
        <dbReference type="EMBL" id="KKL77994.1"/>
    </source>
</evidence>
<dbReference type="SUPFAM" id="SSF53850">
    <property type="entry name" value="Periplasmic binding protein-like II"/>
    <property type="match status" value="1"/>
</dbReference>
<reference evidence="6" key="1">
    <citation type="journal article" date="2015" name="Nature">
        <title>Complex archaea that bridge the gap between prokaryotes and eukaryotes.</title>
        <authorList>
            <person name="Spang A."/>
            <person name="Saw J.H."/>
            <person name="Jorgensen S.L."/>
            <person name="Zaremba-Niedzwiedzka K."/>
            <person name="Martijn J."/>
            <person name="Lind A.E."/>
            <person name="van Eijk R."/>
            <person name="Schleper C."/>
            <person name="Guy L."/>
            <person name="Ettema T.J."/>
        </authorList>
    </citation>
    <scope>NUCLEOTIDE SEQUENCE</scope>
</reference>
<comment type="caution">
    <text evidence="6">The sequence shown here is derived from an EMBL/GenBank/DDBJ whole genome shotgun (WGS) entry which is preliminary data.</text>
</comment>
<evidence type="ECO:0000256" key="1">
    <source>
        <dbReference type="ARBA" id="ARBA00005695"/>
    </source>
</evidence>
<dbReference type="AlphaFoldDB" id="A0A0F9EVA2"/>
<feature type="domain" description="Solute-binding protein family 5" evidence="5">
    <location>
        <begin position="92"/>
        <end position="491"/>
    </location>
</feature>
<sequence length="583" mass="65461">SEFNMEMEKKNIAIIILAVVLAASGIGNVILALNLGLIELEPEEKNVLVFLTPEGPAVMDPVDTWDYYSFDVQLQVLEGLVNYNLSNHPTYEIIPSLATSWGWNGPKDSIWFDLRRGVTFHDGAPFNAEAVKWNFDRLMFFLNWSGDLVANETTWTAFPASLYFDSAGTTPIINNTVVNSEYNVTVNLNFPFVMFLDLITFEATTMLSPASTLKHQYLDLTTDLLVGTGPYVYDSYTTDVEVRLHRYEDYWNTLPYFEEVVFSIIDDGVARNIAALAREGDIISGVMPEMLQTFNDSIYHTVFQLSESDLLYYYIEFNCVKLNVTWRRALSTAINYTYAIEEIFYPAVRAPPAVPAGMPGHNASVVLITMNVTKAREIMQSMGFGVGWDTTYPGTNEADWSAATFATDAFNSSLNLNLHSGWTSNQRMNVLLALDYDRIGVDTDETIREWAEYLDVGENRPEEMDTSLVGWGPDYLDAFNMLDPLLNNASASNFAQLNDPFLLGMLAEAAITADALARQQIYMKIQSYLFDARLPDRFGAYPHAPLIAGTAIDVHDVTLKGVAYNVLGRFWVYPMYKGNQSVV</sequence>
<keyword evidence="2" id="KW-0813">Transport</keyword>
<evidence type="ECO:0000256" key="3">
    <source>
        <dbReference type="ARBA" id="ARBA00022729"/>
    </source>
</evidence>
<feature type="non-terminal residue" evidence="6">
    <location>
        <position position="1"/>
    </location>
</feature>
<keyword evidence="3" id="KW-0732">Signal</keyword>
<keyword evidence="4" id="KW-0812">Transmembrane</keyword>
<dbReference type="Gene3D" id="3.10.105.10">
    <property type="entry name" value="Dipeptide-binding Protein, Domain 3"/>
    <property type="match status" value="1"/>
</dbReference>